<dbReference type="PANTHER" id="PTHR23150">
    <property type="entry name" value="SULFATASE MODIFYING FACTOR 1, 2"/>
    <property type="match status" value="1"/>
</dbReference>
<dbReference type="EMBL" id="BAABAK010000009">
    <property type="protein sequence ID" value="GAA3965604.1"/>
    <property type="molecule type" value="Genomic_DNA"/>
</dbReference>
<gene>
    <name evidence="2" type="ORF">GCM10022246_18300</name>
</gene>
<reference evidence="3" key="1">
    <citation type="journal article" date="2019" name="Int. J. Syst. Evol. Microbiol.">
        <title>The Global Catalogue of Microorganisms (GCM) 10K type strain sequencing project: providing services to taxonomists for standard genome sequencing and annotation.</title>
        <authorList>
            <consortium name="The Broad Institute Genomics Platform"/>
            <consortium name="The Broad Institute Genome Sequencing Center for Infectious Disease"/>
            <person name="Wu L."/>
            <person name="Ma J."/>
        </authorList>
    </citation>
    <scope>NUCLEOTIDE SEQUENCE [LARGE SCALE GENOMIC DNA]</scope>
    <source>
        <strain evidence="3">JCM 17338</strain>
    </source>
</reference>
<comment type="caution">
    <text evidence="2">The sequence shown here is derived from an EMBL/GenBank/DDBJ whole genome shotgun (WGS) entry which is preliminary data.</text>
</comment>
<dbReference type="Gene3D" id="3.90.1580.10">
    <property type="entry name" value="paralog of FGE (formylglycine-generating enzyme)"/>
    <property type="match status" value="1"/>
</dbReference>
<dbReference type="Proteomes" id="UP001501081">
    <property type="component" value="Unassembled WGS sequence"/>
</dbReference>
<dbReference type="SUPFAM" id="SSF56436">
    <property type="entry name" value="C-type lectin-like"/>
    <property type="match status" value="1"/>
</dbReference>
<dbReference type="InterPro" id="IPR051043">
    <property type="entry name" value="Sulfatase_Mod_Factor_Kinase"/>
</dbReference>
<keyword evidence="3" id="KW-1185">Reference proteome</keyword>
<dbReference type="InterPro" id="IPR016187">
    <property type="entry name" value="CTDL_fold"/>
</dbReference>
<sequence length="336" mass="37936">MASCQQNLPDRFGVLNDTSSFVANKVSHRGMVLIPAGAFNMGANDKDGHEDEYPQHKVKLSSFWMDVSEVTNAEFKKFVDATGYITTAERKPVWEEMKKQLPAGTPKPPDSVFVAASLVFYQPQSIDGLDNVAQWWRWVKGANWQHPHGPKTDITGKDNYPVVHISWDDAMAYCKWTGKRLPTEAEWEYAARGSLKDNLYPWGNEDIEKGIAKANTWQGSFPISNTNWDSYEGLAPAKRFKPNGYGLFDMAGNVWEWCSDWYRSDYYEAADELATNPIGPPDSYDPMEPKIPKKIVRGGSFMCNASYCKGYRVTSRMKTSTDTSLEHTGFRCVSSN</sequence>
<proteinExistence type="predicted"/>
<dbReference type="PANTHER" id="PTHR23150:SF19">
    <property type="entry name" value="FORMYLGLYCINE-GENERATING ENZYME"/>
    <property type="match status" value="1"/>
</dbReference>
<dbReference type="Pfam" id="PF03781">
    <property type="entry name" value="FGE-sulfatase"/>
    <property type="match status" value="1"/>
</dbReference>
<dbReference type="InterPro" id="IPR005532">
    <property type="entry name" value="SUMF_dom"/>
</dbReference>
<protein>
    <submittedName>
        <fullName evidence="2">Formylglycine-generating enzyme family protein</fullName>
    </submittedName>
</protein>
<accession>A0ABP7PHD4</accession>
<evidence type="ECO:0000259" key="1">
    <source>
        <dbReference type="Pfam" id="PF03781"/>
    </source>
</evidence>
<dbReference type="InterPro" id="IPR042095">
    <property type="entry name" value="SUMF_sf"/>
</dbReference>
<feature type="domain" description="Sulfatase-modifying factor enzyme-like" evidence="1">
    <location>
        <begin position="29"/>
        <end position="333"/>
    </location>
</feature>
<name>A0ABP7PHD4_9SPHI</name>
<organism evidence="2 3">
    <name type="scientific">Pedobacter ginsengiterrae</name>
    <dbReference type="NCBI Taxonomy" id="871696"/>
    <lineage>
        <taxon>Bacteria</taxon>
        <taxon>Pseudomonadati</taxon>
        <taxon>Bacteroidota</taxon>
        <taxon>Sphingobacteriia</taxon>
        <taxon>Sphingobacteriales</taxon>
        <taxon>Sphingobacteriaceae</taxon>
        <taxon>Pedobacter</taxon>
    </lineage>
</organism>
<evidence type="ECO:0000313" key="2">
    <source>
        <dbReference type="EMBL" id="GAA3965604.1"/>
    </source>
</evidence>
<evidence type="ECO:0000313" key="3">
    <source>
        <dbReference type="Proteomes" id="UP001501081"/>
    </source>
</evidence>